<dbReference type="InterPro" id="IPR005880">
    <property type="entry name" value="Ribosomal_uL2_bac/org-type"/>
</dbReference>
<dbReference type="EMBL" id="KT934791">
    <property type="protein sequence ID" value="ALV90178.1"/>
    <property type="molecule type" value="Genomic_DNA"/>
</dbReference>
<dbReference type="EMBL" id="MG594463">
    <property type="protein sequence ID" value="QXG16855.1"/>
    <property type="molecule type" value="Genomic_DNA"/>
</dbReference>
<comment type="subcellular location">
    <subcellularLocation>
        <location evidence="4">Plastid</location>
        <location evidence="4">Chloroplast</location>
    </subcellularLocation>
</comment>
<evidence type="ECO:0000256" key="2">
    <source>
        <dbReference type="ARBA" id="ARBA00022980"/>
    </source>
</evidence>
<dbReference type="InterPro" id="IPR002171">
    <property type="entry name" value="Ribosomal_uL2"/>
</dbReference>
<evidence type="ECO:0000256" key="3">
    <source>
        <dbReference type="ARBA" id="ARBA00023274"/>
    </source>
</evidence>
<feature type="domain" description="Large ribosomal subunit protein uL2 RNA-binding" evidence="7">
    <location>
        <begin position="30"/>
        <end position="106"/>
    </location>
</feature>
<dbReference type="InterPro" id="IPR014726">
    <property type="entry name" value="Ribosomal_uL2_dom3"/>
</dbReference>
<accession>A0A0U3BP02</accession>
<dbReference type="RefSeq" id="YP_009231463.1">
    <property type="nucleotide sequence ID" value="NC_029347.1"/>
</dbReference>
<dbReference type="InterPro" id="IPR008991">
    <property type="entry name" value="Translation_prot_SH3-like_sf"/>
</dbReference>
<dbReference type="AlphaFoldDB" id="A0A0U3BP02"/>
<dbReference type="SUPFAM" id="SSF50104">
    <property type="entry name" value="Translation proteins SH3-like domain"/>
    <property type="match status" value="1"/>
</dbReference>
<evidence type="ECO:0000256" key="4">
    <source>
        <dbReference type="HAMAP-Rule" id="MF_01320"/>
    </source>
</evidence>
<reference evidence="8" key="1">
    <citation type="journal article" date="2015" name="Mitochondrial DNA">
        <title>The chloroplast genome of Ephedra foeminea (Ephedraceae, Gnetales), an entomophilous gymnosperm endemic to the Mediterranean area.</title>
        <authorList>
            <person name="Hou C."/>
            <person name="Wikstrom N."/>
            <person name="Rydin C."/>
        </authorList>
    </citation>
    <scope>NUCLEOTIDE SEQUENCE</scope>
</reference>
<evidence type="ECO:0000259" key="7">
    <source>
        <dbReference type="SMART" id="SM01383"/>
    </source>
</evidence>
<evidence type="ECO:0000313" key="8">
    <source>
        <dbReference type="EMBL" id="ALV90178.1"/>
    </source>
</evidence>
<evidence type="ECO:0000256" key="1">
    <source>
        <dbReference type="ARBA" id="ARBA00005636"/>
    </source>
</evidence>
<gene>
    <name evidence="4 8" type="primary">rpl2</name>
</gene>
<dbReference type="SMART" id="SM01382">
    <property type="entry name" value="Ribosomal_L2_C"/>
    <property type="match status" value="1"/>
</dbReference>
<protein>
    <recommendedName>
        <fullName evidence="4">Large ribosomal subunit protein uL2c</fullName>
    </recommendedName>
</protein>
<dbReference type="GO" id="GO:0003735">
    <property type="term" value="F:structural constituent of ribosome"/>
    <property type="evidence" value="ECO:0007669"/>
    <property type="project" value="InterPro"/>
</dbReference>
<dbReference type="GO" id="GO:0016740">
    <property type="term" value="F:transferase activity"/>
    <property type="evidence" value="ECO:0007669"/>
    <property type="project" value="InterPro"/>
</dbReference>
<comment type="subunit">
    <text evidence="4">Part of the 50S ribosomal subunit.</text>
</comment>
<dbReference type="PANTHER" id="PTHR13691">
    <property type="entry name" value="RIBOSOMAL PROTEIN L2"/>
    <property type="match status" value="1"/>
</dbReference>
<feature type="domain" description="Large ribosomal subunit protein uL2 C-terminal" evidence="6">
    <location>
        <begin position="112"/>
        <end position="241"/>
    </location>
</feature>
<dbReference type="PANTHER" id="PTHR13691:SF5">
    <property type="entry name" value="LARGE RIBOSOMAL SUBUNIT PROTEIN UL2M"/>
    <property type="match status" value="1"/>
</dbReference>
<dbReference type="GeneID" id="26889613"/>
<dbReference type="GO" id="GO:0009507">
    <property type="term" value="C:chloroplast"/>
    <property type="evidence" value="ECO:0007669"/>
    <property type="project" value="UniProtKB-SubCell"/>
</dbReference>
<sequence>MNISYKNILHFAQSSPEKFLTSGKHHRCKGRNKKGIITVRHRGGGHKRLYRQIDFRRKEKDIYGKIVTIEYDPNRNAHISLICYKNGKKSYILSPRGIIIGDTILSGPKASILIGNALPLTNIPVGTTIHNIETTQGKGGQVARAAGTIAKLIAKEGQSAVLKLPSGELRLIPYNCSATVGQVGNIRSNNKIFSKAGSKRWIGKRSEVRGIVMNAVDHPHGGGEGKSPIGRKTPITPWGHCTLGKKTRKMVRYSDTFILRRQTKLE</sequence>
<dbReference type="Gene3D" id="4.10.950.10">
    <property type="entry name" value="Ribosomal protein L2, domain 3"/>
    <property type="match status" value="1"/>
</dbReference>
<dbReference type="FunFam" id="4.10.950.10:FF:000001">
    <property type="entry name" value="50S ribosomal protein L2"/>
    <property type="match status" value="1"/>
</dbReference>
<dbReference type="PIRSF" id="PIRSF002158">
    <property type="entry name" value="Ribosomal_L2"/>
    <property type="match status" value="1"/>
</dbReference>
<dbReference type="Gene3D" id="2.40.50.140">
    <property type="entry name" value="Nucleic acid-binding proteins"/>
    <property type="match status" value="1"/>
</dbReference>
<dbReference type="HAMAP" id="MF_01320_B">
    <property type="entry name" value="Ribosomal_uL2_B"/>
    <property type="match status" value="1"/>
</dbReference>
<keyword evidence="8" id="KW-0934">Plastid</keyword>
<geneLocation type="chloroplast" evidence="8"/>
<feature type="region of interest" description="Disordered" evidence="5">
    <location>
        <begin position="217"/>
        <end position="237"/>
    </location>
</feature>
<dbReference type="InterPro" id="IPR014722">
    <property type="entry name" value="Rib_uL2_dom2"/>
</dbReference>
<dbReference type="Gene3D" id="2.30.30.30">
    <property type="match status" value="1"/>
</dbReference>
<evidence type="ECO:0000256" key="5">
    <source>
        <dbReference type="SAM" id="MobiDB-lite"/>
    </source>
</evidence>
<keyword evidence="3 4" id="KW-0687">Ribonucleoprotein</keyword>
<dbReference type="EMBL" id="MG594464">
    <property type="protein sequence ID" value="QXG16922.1"/>
    <property type="molecule type" value="Genomic_DNA"/>
</dbReference>
<comment type="similarity">
    <text evidence="1 4">Belongs to the universal ribosomal protein uL2 family.</text>
</comment>
<dbReference type="SUPFAM" id="SSF50249">
    <property type="entry name" value="Nucleic acid-binding proteins"/>
    <property type="match status" value="1"/>
</dbReference>
<dbReference type="SMART" id="SM01383">
    <property type="entry name" value="Ribosomal_L2"/>
    <property type="match status" value="1"/>
</dbReference>
<reference evidence="9" key="2">
    <citation type="journal article" date="2021" name="Taxon">
        <title>Node ages, relationships, and phylogenomic incongruence in an ancient gymnosperm lineage -Phylogeny of Ephedra revisited.</title>
        <authorList>
            <person name="Rydin C."/>
            <person name="Blokzijl R."/>
            <person name="Thureborn O."/>
            <person name="Wikstroem N."/>
        </authorList>
    </citation>
    <scope>NUCLEOTIDE SEQUENCE</scope>
</reference>
<keyword evidence="8" id="KW-0150">Chloroplast</keyword>
<keyword evidence="2 4" id="KW-0689">Ribosomal protein</keyword>
<evidence type="ECO:0000259" key="6">
    <source>
        <dbReference type="SMART" id="SM01382"/>
    </source>
</evidence>
<proteinExistence type="inferred from homology"/>
<dbReference type="Pfam" id="PF03947">
    <property type="entry name" value="Ribosomal_L2_C"/>
    <property type="match status" value="1"/>
</dbReference>
<name>A0A0U3BP02_9SPER</name>
<dbReference type="NCBIfam" id="TIGR01171">
    <property type="entry name" value="rplB_bact"/>
    <property type="match status" value="1"/>
</dbReference>
<dbReference type="Pfam" id="PF00181">
    <property type="entry name" value="Ribosomal_L2_N"/>
    <property type="match status" value="1"/>
</dbReference>
<organism evidence="8">
    <name type="scientific">Ephedra foeminea</name>
    <dbReference type="NCBI Taxonomy" id="157595"/>
    <lineage>
        <taxon>Eukaryota</taxon>
        <taxon>Viridiplantae</taxon>
        <taxon>Streptophyta</taxon>
        <taxon>Embryophyta</taxon>
        <taxon>Tracheophyta</taxon>
        <taxon>Spermatophyta</taxon>
        <taxon>Gnetopsida</taxon>
        <taxon>Gnetidae</taxon>
        <taxon>Ephedrales</taxon>
        <taxon>Ephedraceae</taxon>
        <taxon>Ephedra</taxon>
    </lineage>
</organism>
<dbReference type="InterPro" id="IPR012340">
    <property type="entry name" value="NA-bd_OB-fold"/>
</dbReference>
<dbReference type="GO" id="GO:0019843">
    <property type="term" value="F:rRNA binding"/>
    <property type="evidence" value="ECO:0007669"/>
    <property type="project" value="UniProtKB-UniRule"/>
</dbReference>
<evidence type="ECO:0000313" key="9">
    <source>
        <dbReference type="EMBL" id="QXG16855.1"/>
    </source>
</evidence>
<dbReference type="InterPro" id="IPR022669">
    <property type="entry name" value="Ribosomal_uL2_C"/>
</dbReference>
<dbReference type="GO" id="GO:0032543">
    <property type="term" value="P:mitochondrial translation"/>
    <property type="evidence" value="ECO:0007669"/>
    <property type="project" value="TreeGrafter"/>
</dbReference>
<dbReference type="InterPro" id="IPR022666">
    <property type="entry name" value="Ribosomal_uL2_RNA-bd_dom"/>
</dbReference>
<dbReference type="FunFam" id="2.30.30.30:FF:000001">
    <property type="entry name" value="50S ribosomal protein L2"/>
    <property type="match status" value="1"/>
</dbReference>
<dbReference type="GO" id="GO:0005762">
    <property type="term" value="C:mitochondrial large ribosomal subunit"/>
    <property type="evidence" value="ECO:0007669"/>
    <property type="project" value="TreeGrafter"/>
</dbReference>